<reference evidence="1" key="1">
    <citation type="submission" date="2022-02" db="EMBL/GenBank/DDBJ databases">
        <title>Plant Genome Project.</title>
        <authorList>
            <person name="Zhang R.-G."/>
        </authorList>
    </citation>
    <scope>NUCLEOTIDE SEQUENCE</scope>
    <source>
        <strain evidence="1">AT1</strain>
    </source>
</reference>
<evidence type="ECO:0000313" key="2">
    <source>
        <dbReference type="Proteomes" id="UP001062846"/>
    </source>
</evidence>
<protein>
    <submittedName>
        <fullName evidence="1">Uncharacterized protein</fullName>
    </submittedName>
</protein>
<dbReference type="EMBL" id="CM046397">
    <property type="protein sequence ID" value="KAI8534103.1"/>
    <property type="molecule type" value="Genomic_DNA"/>
</dbReference>
<proteinExistence type="predicted"/>
<comment type="caution">
    <text evidence="1">The sequence shown here is derived from an EMBL/GenBank/DDBJ whole genome shotgun (WGS) entry which is preliminary data.</text>
</comment>
<accession>A0ACC0M176</accession>
<keyword evidence="2" id="KW-1185">Reference proteome</keyword>
<sequence length="122" mass="13387">MDMKALAEYLLRKLKKAVVIVQMNENGGGAREEEKERMGRRMGHLSTASTSTGARLRKPFGYISGNAPQTPPLKLSFSLFFSSSLSSAVDTIFFSLFFFSSSLSSTVVSGLLSFFLYVVVLV</sequence>
<evidence type="ECO:0000313" key="1">
    <source>
        <dbReference type="EMBL" id="KAI8534103.1"/>
    </source>
</evidence>
<name>A0ACC0M176_RHOML</name>
<organism evidence="1 2">
    <name type="scientific">Rhododendron molle</name>
    <name type="common">Chinese azalea</name>
    <name type="synonym">Azalea mollis</name>
    <dbReference type="NCBI Taxonomy" id="49168"/>
    <lineage>
        <taxon>Eukaryota</taxon>
        <taxon>Viridiplantae</taxon>
        <taxon>Streptophyta</taxon>
        <taxon>Embryophyta</taxon>
        <taxon>Tracheophyta</taxon>
        <taxon>Spermatophyta</taxon>
        <taxon>Magnoliopsida</taxon>
        <taxon>eudicotyledons</taxon>
        <taxon>Gunneridae</taxon>
        <taxon>Pentapetalae</taxon>
        <taxon>asterids</taxon>
        <taxon>Ericales</taxon>
        <taxon>Ericaceae</taxon>
        <taxon>Ericoideae</taxon>
        <taxon>Rhodoreae</taxon>
        <taxon>Rhododendron</taxon>
    </lineage>
</organism>
<dbReference type="Proteomes" id="UP001062846">
    <property type="component" value="Chromosome 10"/>
</dbReference>
<gene>
    <name evidence="1" type="ORF">RHMOL_Rhmol10G0062500</name>
</gene>